<dbReference type="EMBL" id="RCCT01000002">
    <property type="protein sequence ID" value="RLK07957.1"/>
    <property type="molecule type" value="Genomic_DNA"/>
</dbReference>
<dbReference type="AlphaFoldDB" id="A0A497ZY80"/>
<evidence type="ECO:0000313" key="2">
    <source>
        <dbReference type="Proteomes" id="UP000271700"/>
    </source>
</evidence>
<comment type="caution">
    <text evidence="1">The sequence shown here is derived from an EMBL/GenBank/DDBJ whole genome shotgun (WGS) entry which is preliminary data.</text>
</comment>
<proteinExistence type="predicted"/>
<evidence type="ECO:0008006" key="3">
    <source>
        <dbReference type="Google" id="ProtNLM"/>
    </source>
</evidence>
<sequence>MHTDRDPEATTAIQNDFDFMFGSWTVQHRRLKERLTGCDDWEVFAGLSQTQPILAGNGNVEDNLVELPGQPYRAIALRSFDPGSGEWAIWWLDGRSPHRLDTPVKGAFTGDIGEFRAHDVLNGQPLIVRFLWKKGAVPRWEQAFSTDDGATWETNWTMDFTPIA</sequence>
<keyword evidence="2" id="KW-1185">Reference proteome</keyword>
<organism evidence="1 2">
    <name type="scientific">Ruegeria conchae</name>
    <dbReference type="NCBI Taxonomy" id="981384"/>
    <lineage>
        <taxon>Bacteria</taxon>
        <taxon>Pseudomonadati</taxon>
        <taxon>Pseudomonadota</taxon>
        <taxon>Alphaproteobacteria</taxon>
        <taxon>Rhodobacterales</taxon>
        <taxon>Roseobacteraceae</taxon>
        <taxon>Ruegeria</taxon>
    </lineage>
</organism>
<accession>A0A497ZY80</accession>
<dbReference type="Proteomes" id="UP000271700">
    <property type="component" value="Unassembled WGS sequence"/>
</dbReference>
<name>A0A497ZY80_9RHOB</name>
<dbReference type="RefSeq" id="WP_010437387.1">
    <property type="nucleotide sequence ID" value="NZ_AEYW01000001.1"/>
</dbReference>
<dbReference type="STRING" id="981384.GCA_000192475_04229"/>
<reference evidence="1 2" key="1">
    <citation type="submission" date="2018-10" db="EMBL/GenBank/DDBJ databases">
        <title>Genomic Encyclopedia of Archaeal and Bacterial Type Strains, Phase II (KMG-II): from individual species to whole genera.</title>
        <authorList>
            <person name="Goeker M."/>
        </authorList>
    </citation>
    <scope>NUCLEOTIDE SEQUENCE [LARGE SCALE GENOMIC DNA]</scope>
    <source>
        <strain evidence="1 2">DSM 29317</strain>
    </source>
</reference>
<protein>
    <recommendedName>
        <fullName evidence="3">DUF1579 domain-containing protein</fullName>
    </recommendedName>
</protein>
<gene>
    <name evidence="1" type="ORF">CLV75_1621</name>
</gene>
<evidence type="ECO:0000313" key="1">
    <source>
        <dbReference type="EMBL" id="RLK07957.1"/>
    </source>
</evidence>
<dbReference type="OrthoDB" id="9814791at2"/>